<dbReference type="InterPro" id="IPR008258">
    <property type="entry name" value="Transglycosylase_SLT_dom_1"/>
</dbReference>
<dbReference type="InterPro" id="IPR023346">
    <property type="entry name" value="Lysozyme-like_dom_sf"/>
</dbReference>
<dbReference type="InterPro" id="IPR011990">
    <property type="entry name" value="TPR-like_helical_dom_sf"/>
</dbReference>
<dbReference type="SMART" id="SM00671">
    <property type="entry name" value="SEL1"/>
    <property type="match status" value="1"/>
</dbReference>
<accession>A0ABX8Z768</accession>
<keyword evidence="4" id="KW-1185">Reference proteome</keyword>
<evidence type="ECO:0000313" key="3">
    <source>
        <dbReference type="EMBL" id="QZA78401.1"/>
    </source>
</evidence>
<dbReference type="PANTHER" id="PTHR37423">
    <property type="entry name" value="SOLUBLE LYTIC MUREIN TRANSGLYCOSYLASE-RELATED"/>
    <property type="match status" value="1"/>
</dbReference>
<proteinExistence type="inferred from homology"/>
<organism evidence="3 4">
    <name type="scientific">Deefgea tanakiae</name>
    <dbReference type="NCBI Taxonomy" id="2865840"/>
    <lineage>
        <taxon>Bacteria</taxon>
        <taxon>Pseudomonadati</taxon>
        <taxon>Pseudomonadota</taxon>
        <taxon>Betaproteobacteria</taxon>
        <taxon>Neisseriales</taxon>
        <taxon>Chitinibacteraceae</taxon>
        <taxon>Deefgea</taxon>
    </lineage>
</organism>
<dbReference type="CDD" id="cd00254">
    <property type="entry name" value="LT-like"/>
    <property type="match status" value="1"/>
</dbReference>
<reference evidence="3 4" key="1">
    <citation type="submission" date="2021-08" db="EMBL/GenBank/DDBJ databases">
        <title>complete genome sequencing of Deefgea sp. D25.</title>
        <authorList>
            <person name="Bae J.-W."/>
            <person name="Gim D.-H."/>
        </authorList>
    </citation>
    <scope>NUCLEOTIDE SEQUENCE [LARGE SCALE GENOMIC DNA]</scope>
    <source>
        <strain evidence="3 4">D25</strain>
    </source>
</reference>
<evidence type="ECO:0000313" key="4">
    <source>
        <dbReference type="Proteomes" id="UP000825679"/>
    </source>
</evidence>
<dbReference type="EMBL" id="CP081150">
    <property type="protein sequence ID" value="QZA78401.1"/>
    <property type="molecule type" value="Genomic_DNA"/>
</dbReference>
<evidence type="ECO:0000259" key="2">
    <source>
        <dbReference type="Pfam" id="PF01464"/>
    </source>
</evidence>
<gene>
    <name evidence="3" type="ORF">K4H28_03005</name>
</gene>
<dbReference type="Gene3D" id="1.10.530.10">
    <property type="match status" value="1"/>
</dbReference>
<feature type="domain" description="Transglycosylase SLT" evidence="2">
    <location>
        <begin position="144"/>
        <end position="241"/>
    </location>
</feature>
<dbReference type="SUPFAM" id="SSF81901">
    <property type="entry name" value="HCP-like"/>
    <property type="match status" value="1"/>
</dbReference>
<protein>
    <submittedName>
        <fullName evidence="3">Lytic transglycosylase domain-containing protein</fullName>
    </submittedName>
</protein>
<dbReference type="Pfam" id="PF08238">
    <property type="entry name" value="Sel1"/>
    <property type="match status" value="1"/>
</dbReference>
<sequence length="285" mass="31394">MLVELFTATLSLGAMPTNADHSAQWTAQLASAAKQEARNPWTAAVLYCQAARHGVTEAQYRLAMLYAFGLGVPEDRAAAATLFSVAAEQGHYESQKMLETIRISAHRLPACVESNTNPAPAPLPPPIDIKLFNANQKMVAKIITKVAAWHGVDPNFALSIAKVESGLNAHAISPKSAMGVMQLIPDTAERFNVKDVFNVSQNVKGGVRYLRWLLDRYQGNVALVAASYNAGEGKVDRYRGIPPYPETRQYVKRVMVLYPYAVHQTESDHYRDINAFPDQKAARKK</sequence>
<dbReference type="PANTHER" id="PTHR37423:SF2">
    <property type="entry name" value="MEMBRANE-BOUND LYTIC MUREIN TRANSGLYCOSYLASE C"/>
    <property type="match status" value="1"/>
</dbReference>
<dbReference type="Proteomes" id="UP000825679">
    <property type="component" value="Chromosome"/>
</dbReference>
<dbReference type="Gene3D" id="1.25.40.10">
    <property type="entry name" value="Tetratricopeptide repeat domain"/>
    <property type="match status" value="1"/>
</dbReference>
<dbReference type="InterPro" id="IPR000189">
    <property type="entry name" value="Transglyc_AS"/>
</dbReference>
<evidence type="ECO:0000256" key="1">
    <source>
        <dbReference type="ARBA" id="ARBA00007734"/>
    </source>
</evidence>
<dbReference type="SUPFAM" id="SSF53955">
    <property type="entry name" value="Lysozyme-like"/>
    <property type="match status" value="1"/>
</dbReference>
<dbReference type="PROSITE" id="PS00922">
    <property type="entry name" value="TRANSGLYCOSYLASE"/>
    <property type="match status" value="1"/>
</dbReference>
<dbReference type="InterPro" id="IPR006597">
    <property type="entry name" value="Sel1-like"/>
</dbReference>
<dbReference type="RefSeq" id="WP_221006933.1">
    <property type="nucleotide sequence ID" value="NZ_CP081150.1"/>
</dbReference>
<comment type="similarity">
    <text evidence="1">Belongs to the transglycosylase Slt family.</text>
</comment>
<name>A0ABX8Z768_9NEIS</name>
<dbReference type="Pfam" id="PF01464">
    <property type="entry name" value="SLT"/>
    <property type="match status" value="1"/>
</dbReference>